<feature type="signal peptide" evidence="2">
    <location>
        <begin position="1"/>
        <end position="18"/>
    </location>
</feature>
<keyword evidence="1" id="KW-0472">Membrane</keyword>
<dbReference type="KEGG" id="ncr:NCU17188"/>
<dbReference type="InParanoid" id="V5IKC8"/>
<evidence type="ECO:0000256" key="1">
    <source>
        <dbReference type="SAM" id="Phobius"/>
    </source>
</evidence>
<dbReference type="VEuPathDB" id="FungiDB:NCU17188"/>
<feature type="chain" id="PRO_5004737347" description="Secreted protein" evidence="2">
    <location>
        <begin position="19"/>
        <end position="102"/>
    </location>
</feature>
<keyword evidence="4" id="KW-1185">Reference proteome</keyword>
<accession>V5IKC8</accession>
<evidence type="ECO:0000313" key="3">
    <source>
        <dbReference type="EMBL" id="ESA41873.1"/>
    </source>
</evidence>
<gene>
    <name evidence="3" type="ORF">NCU17188</name>
</gene>
<evidence type="ECO:0008006" key="5">
    <source>
        <dbReference type="Google" id="ProtNLM"/>
    </source>
</evidence>
<protein>
    <recommendedName>
        <fullName evidence="5">Secreted protein</fullName>
    </recommendedName>
</protein>
<dbReference type="EMBL" id="CM002242">
    <property type="protein sequence ID" value="ESA41873.1"/>
    <property type="molecule type" value="Genomic_DNA"/>
</dbReference>
<keyword evidence="1" id="KW-0812">Transmembrane</keyword>
<reference evidence="3 4" key="1">
    <citation type="journal article" date="2003" name="Nature">
        <title>The genome sequence of the filamentous fungus Neurospora crassa.</title>
        <authorList>
            <person name="Galagan J.E."/>
            <person name="Calvo S.E."/>
            <person name="Borkovich K.A."/>
            <person name="Selker E.U."/>
            <person name="Read N.D."/>
            <person name="Jaffe D."/>
            <person name="FitzHugh W."/>
            <person name="Ma L.J."/>
            <person name="Smirnov S."/>
            <person name="Purcell S."/>
            <person name="Rehman B."/>
            <person name="Elkins T."/>
            <person name="Engels R."/>
            <person name="Wang S."/>
            <person name="Nielsen C.B."/>
            <person name="Butler J."/>
            <person name="Endrizzi M."/>
            <person name="Qui D."/>
            <person name="Ianakiev P."/>
            <person name="Bell-Pedersen D."/>
            <person name="Nelson M.A."/>
            <person name="Werner-Washburne M."/>
            <person name="Selitrennikoff C.P."/>
            <person name="Kinsey J.A."/>
            <person name="Braun E.L."/>
            <person name="Zelter A."/>
            <person name="Schulte U."/>
            <person name="Kothe G.O."/>
            <person name="Jedd G."/>
            <person name="Mewes W."/>
            <person name="Staben C."/>
            <person name="Marcotte E."/>
            <person name="Greenberg D."/>
            <person name="Roy A."/>
            <person name="Foley K."/>
            <person name="Naylor J."/>
            <person name="Stange-Thomann N."/>
            <person name="Barrett R."/>
            <person name="Gnerre S."/>
            <person name="Kamal M."/>
            <person name="Kamvysselis M."/>
            <person name="Mauceli E."/>
            <person name="Bielke C."/>
            <person name="Rudd S."/>
            <person name="Frishman D."/>
            <person name="Krystofova S."/>
            <person name="Rasmussen C."/>
            <person name="Metzenberg R.L."/>
            <person name="Perkins D.D."/>
            <person name="Kroken S."/>
            <person name="Cogoni C."/>
            <person name="Macino G."/>
            <person name="Catcheside D."/>
            <person name="Li W."/>
            <person name="Pratt R.J."/>
            <person name="Osmani S.A."/>
            <person name="DeSouza C.P."/>
            <person name="Glass L."/>
            <person name="Orbach M.J."/>
            <person name="Berglund J.A."/>
            <person name="Voelker R."/>
            <person name="Yarden O."/>
            <person name="Plamann M."/>
            <person name="Seiler S."/>
            <person name="Dunlap J."/>
            <person name="Radford A."/>
            <person name="Aramayo R."/>
            <person name="Natvig D.O."/>
            <person name="Alex L.A."/>
            <person name="Mannhaupt G."/>
            <person name="Ebbole D.J."/>
            <person name="Freitag M."/>
            <person name="Paulsen I."/>
            <person name="Sachs M.S."/>
            <person name="Lander E.S."/>
            <person name="Nusbaum C."/>
            <person name="Birren B."/>
        </authorList>
    </citation>
    <scope>NUCLEOTIDE SEQUENCE [LARGE SCALE GENOMIC DNA]</scope>
    <source>
        <strain evidence="4">ATCC 24698 / 74-OR23-1A / CBS 708.71 / DSM 1257 / FGSC 987</strain>
    </source>
</reference>
<organism evidence="3 4">
    <name type="scientific">Neurospora crassa (strain ATCC 24698 / 74-OR23-1A / CBS 708.71 / DSM 1257 / FGSC 987)</name>
    <dbReference type="NCBI Taxonomy" id="367110"/>
    <lineage>
        <taxon>Eukaryota</taxon>
        <taxon>Fungi</taxon>
        <taxon>Dikarya</taxon>
        <taxon>Ascomycota</taxon>
        <taxon>Pezizomycotina</taxon>
        <taxon>Sordariomycetes</taxon>
        <taxon>Sordariomycetidae</taxon>
        <taxon>Sordariales</taxon>
        <taxon>Sordariaceae</taxon>
        <taxon>Neurospora</taxon>
    </lineage>
</organism>
<keyword evidence="2" id="KW-0732">Signal</keyword>
<dbReference type="GeneID" id="23569834"/>
<evidence type="ECO:0000256" key="2">
    <source>
        <dbReference type="SAM" id="SignalP"/>
    </source>
</evidence>
<name>V5IKC8_NEUCR</name>
<keyword evidence="1" id="KW-1133">Transmembrane helix</keyword>
<feature type="transmembrane region" description="Helical" evidence="1">
    <location>
        <begin position="78"/>
        <end position="100"/>
    </location>
</feature>
<evidence type="ECO:0000313" key="4">
    <source>
        <dbReference type="Proteomes" id="UP000001805"/>
    </source>
</evidence>
<sequence>MHFSVVVQTLALVEHCQCFDGTVSWIGRQHVVEIVHVQGDSVVGCHHGPNVVCDTDATPGSTDNNQPRRLVGEMGEHVVVMFCSLVGLAEAYVTTAHIYIGL</sequence>
<dbReference type="AlphaFoldDB" id="V5IKC8"/>
<dbReference type="Proteomes" id="UP000001805">
    <property type="component" value="Chromosome 7, Linkage Group VII"/>
</dbReference>
<dbReference type="RefSeq" id="XP_011395359.1">
    <property type="nucleotide sequence ID" value="XM_011397057.1"/>
</dbReference>
<proteinExistence type="predicted"/>